<comment type="caution">
    <text evidence="1">The sequence shown here is derived from an EMBL/GenBank/DDBJ whole genome shotgun (WGS) entry which is preliminary data.</text>
</comment>
<keyword evidence="2" id="KW-1185">Reference proteome</keyword>
<sequence length="214" mass="25719">MKSINLKTLEFELQKRLQYPYVWGRKQNNLWDNYTNFIYTTKTWEALMPQMATILEKHKLNKRDLFNYTINRWYNFWSATAVEHIFTSLPEVNPSKNPKNRLVDFTIHNIPFDHKTTVFPKQFKKPLTYAKKNEEELIAWLYDNQSTQQRHHLKNRLFILVFDEHGEHWKLKANLSLLKSEVEKYVSNFNPNKLHSLTFADNSQALSAIIWVTK</sequence>
<dbReference type="AlphaFoldDB" id="A0A3E1QAJ4"/>
<dbReference type="Proteomes" id="UP000261082">
    <property type="component" value="Unassembled WGS sequence"/>
</dbReference>
<dbReference type="OrthoDB" id="378656at2"/>
<gene>
    <name evidence="1" type="ORF">DZ858_03465</name>
</gene>
<organism evidence="1 2">
    <name type="scientific">Marixanthomonas ophiurae</name>
    <dbReference type="NCBI Taxonomy" id="387659"/>
    <lineage>
        <taxon>Bacteria</taxon>
        <taxon>Pseudomonadati</taxon>
        <taxon>Bacteroidota</taxon>
        <taxon>Flavobacteriia</taxon>
        <taxon>Flavobacteriales</taxon>
        <taxon>Flavobacteriaceae</taxon>
        <taxon>Marixanthomonas</taxon>
    </lineage>
</organism>
<evidence type="ECO:0000313" key="2">
    <source>
        <dbReference type="Proteomes" id="UP000261082"/>
    </source>
</evidence>
<reference evidence="1 2" key="1">
    <citation type="journal article" date="2007" name="Int. J. Syst. Evol. Microbiol.">
        <title>Marixanthomonas ophiurae gen. nov., sp. nov., a marine bacterium of the family Flavobacteriaceae isolated from a deep-sea brittle star.</title>
        <authorList>
            <person name="Romanenko L.A."/>
            <person name="Uchino M."/>
            <person name="Frolova G.M."/>
            <person name="Mikhailov V.V."/>
        </authorList>
    </citation>
    <scope>NUCLEOTIDE SEQUENCE [LARGE SCALE GENOMIC DNA]</scope>
    <source>
        <strain evidence="1 2">KMM 3046</strain>
    </source>
</reference>
<dbReference type="EMBL" id="QVID01000001">
    <property type="protein sequence ID" value="RFN59148.1"/>
    <property type="molecule type" value="Genomic_DNA"/>
</dbReference>
<evidence type="ECO:0000313" key="1">
    <source>
        <dbReference type="EMBL" id="RFN59148.1"/>
    </source>
</evidence>
<accession>A0A3E1QAJ4</accession>
<name>A0A3E1QAJ4_9FLAO</name>
<proteinExistence type="predicted"/>
<protein>
    <submittedName>
        <fullName evidence="1">Uncharacterized protein</fullName>
    </submittedName>
</protein>